<gene>
    <name evidence="1" type="ORF">RM539_19595</name>
</gene>
<dbReference type="Proteomes" id="UP001262582">
    <property type="component" value="Unassembled WGS sequence"/>
</dbReference>
<protein>
    <submittedName>
        <fullName evidence="1">Uncharacterized protein</fullName>
    </submittedName>
</protein>
<organism evidence="1 2">
    <name type="scientific">Autumnicola musiva</name>
    <dbReference type="NCBI Taxonomy" id="3075589"/>
    <lineage>
        <taxon>Bacteria</taxon>
        <taxon>Pseudomonadati</taxon>
        <taxon>Bacteroidota</taxon>
        <taxon>Flavobacteriia</taxon>
        <taxon>Flavobacteriales</taxon>
        <taxon>Flavobacteriaceae</taxon>
        <taxon>Autumnicola</taxon>
    </lineage>
</organism>
<proteinExistence type="predicted"/>
<evidence type="ECO:0000313" key="2">
    <source>
        <dbReference type="Proteomes" id="UP001262582"/>
    </source>
</evidence>
<dbReference type="EMBL" id="JAVRHK010000042">
    <property type="protein sequence ID" value="MDT0678781.1"/>
    <property type="molecule type" value="Genomic_DNA"/>
</dbReference>
<accession>A0ABU3DB66</accession>
<keyword evidence="2" id="KW-1185">Reference proteome</keyword>
<evidence type="ECO:0000313" key="1">
    <source>
        <dbReference type="EMBL" id="MDT0678781.1"/>
    </source>
</evidence>
<reference evidence="1 2" key="1">
    <citation type="submission" date="2023-09" db="EMBL/GenBank/DDBJ databases">
        <authorList>
            <person name="Rey-Velasco X."/>
        </authorList>
    </citation>
    <scope>NUCLEOTIDE SEQUENCE [LARGE SCALE GENOMIC DNA]</scope>
    <source>
        <strain evidence="1 2">F117</strain>
    </source>
</reference>
<name>A0ABU3DB66_9FLAO</name>
<comment type="caution">
    <text evidence="1">The sequence shown here is derived from an EMBL/GenBank/DDBJ whole genome shotgun (WGS) entry which is preliminary data.</text>
</comment>
<sequence>MAQFVSSLEEELEVLQKAQRATGWWLFFRRETNKLPNAKPK</sequence>
<dbReference type="RefSeq" id="WP_311505114.1">
    <property type="nucleotide sequence ID" value="NZ_JAVRHK010000042.1"/>
</dbReference>